<dbReference type="SUPFAM" id="SSF56601">
    <property type="entry name" value="beta-lactamase/transpeptidase-like"/>
    <property type="match status" value="1"/>
</dbReference>
<dbReference type="InterPro" id="IPR012338">
    <property type="entry name" value="Beta-lactam/transpept-like"/>
</dbReference>
<dbReference type="EC" id="3.5.1.1" evidence="1"/>
<dbReference type="Pfam" id="PF06089">
    <property type="entry name" value="Asparaginase_II"/>
    <property type="match status" value="1"/>
</dbReference>
<name>A0ABW4LAK6_9MICO</name>
<dbReference type="PANTHER" id="PTHR42110">
    <property type="entry name" value="L-ASPARAGINASE, PUTATIVE (AFU_ORTHOLOGUE AFUA_3G11890)-RELATED"/>
    <property type="match status" value="1"/>
</dbReference>
<organism evidence="1 2">
    <name type="scientific">Amnibacterium endophyticum</name>
    <dbReference type="NCBI Taxonomy" id="2109337"/>
    <lineage>
        <taxon>Bacteria</taxon>
        <taxon>Bacillati</taxon>
        <taxon>Actinomycetota</taxon>
        <taxon>Actinomycetes</taxon>
        <taxon>Micrococcales</taxon>
        <taxon>Microbacteriaceae</taxon>
        <taxon>Amnibacterium</taxon>
    </lineage>
</organism>
<dbReference type="RefSeq" id="WP_377932026.1">
    <property type="nucleotide sequence ID" value="NZ_JBHUEA010000003.1"/>
</dbReference>
<sequence length="320" mass="31818">MTGPLDAGGAALLAEVERSGFVEAQHSGAAVVVDPDGAVLASVGSADSLIYPRSALKPFQTVAALRAGAVLDERDLVIVTSSHAGAAHHVDAVRHVLADGGLTEDDLRCPVAWPSSRREAADLVRRGLGASRIAMTCSGNHAGMVRATAALGLPVADYLDPTGPVHALAVEVLREHGGAEPLHPGTDGCGGPVWAVPLVALARGYGSLLQAEPALADAIRAHPELIEGAGGEAGTTRAVERLGVAAKSGAEGVWCAVTPDGVAVAVKVLDGSPRAAAAAAVALLAGTGAVDAGAAEAWLADPSLAVRGGGAEVGRVRPLV</sequence>
<evidence type="ECO:0000313" key="2">
    <source>
        <dbReference type="Proteomes" id="UP001597347"/>
    </source>
</evidence>
<dbReference type="InterPro" id="IPR010349">
    <property type="entry name" value="Asparaginase_II"/>
</dbReference>
<keyword evidence="1" id="KW-0378">Hydrolase</keyword>
<dbReference type="EMBL" id="JBHUEA010000003">
    <property type="protein sequence ID" value="MFD1720576.1"/>
    <property type="molecule type" value="Genomic_DNA"/>
</dbReference>
<dbReference type="PANTHER" id="PTHR42110:SF1">
    <property type="entry name" value="L-ASPARAGINASE, PUTATIVE (AFU_ORTHOLOGUE AFUA_3G11890)-RELATED"/>
    <property type="match status" value="1"/>
</dbReference>
<dbReference type="Proteomes" id="UP001597347">
    <property type="component" value="Unassembled WGS sequence"/>
</dbReference>
<keyword evidence="2" id="KW-1185">Reference proteome</keyword>
<comment type="caution">
    <text evidence="1">The sequence shown here is derived from an EMBL/GenBank/DDBJ whole genome shotgun (WGS) entry which is preliminary data.</text>
</comment>
<reference evidence="2" key="1">
    <citation type="journal article" date="2019" name="Int. J. Syst. Evol. Microbiol.">
        <title>The Global Catalogue of Microorganisms (GCM) 10K type strain sequencing project: providing services to taxonomists for standard genome sequencing and annotation.</title>
        <authorList>
            <consortium name="The Broad Institute Genomics Platform"/>
            <consortium name="The Broad Institute Genome Sequencing Center for Infectious Disease"/>
            <person name="Wu L."/>
            <person name="Ma J."/>
        </authorList>
    </citation>
    <scope>NUCLEOTIDE SEQUENCE [LARGE SCALE GENOMIC DNA]</scope>
    <source>
        <strain evidence="2">CGMCC 1.12471</strain>
    </source>
</reference>
<proteinExistence type="predicted"/>
<protein>
    <submittedName>
        <fullName evidence="1">Asparaginase</fullName>
        <ecNumber evidence="1">3.5.1.1</ecNumber>
    </submittedName>
</protein>
<dbReference type="GO" id="GO:0004067">
    <property type="term" value="F:asparaginase activity"/>
    <property type="evidence" value="ECO:0007669"/>
    <property type="project" value="UniProtKB-EC"/>
</dbReference>
<gene>
    <name evidence="1" type="ORF">ACFSBI_03365</name>
</gene>
<accession>A0ABW4LAK6</accession>
<evidence type="ECO:0000313" key="1">
    <source>
        <dbReference type="EMBL" id="MFD1720576.1"/>
    </source>
</evidence>